<keyword evidence="2" id="KW-0784">Thiamine biosynthesis</keyword>
<dbReference type="Proteomes" id="UP001228905">
    <property type="component" value="Unassembled WGS sequence"/>
</dbReference>
<evidence type="ECO:0000259" key="3">
    <source>
        <dbReference type="Pfam" id="PF02581"/>
    </source>
</evidence>
<comment type="pathway">
    <text evidence="1">Cofactor biosynthesis; thiamine diphosphate biosynthesis.</text>
</comment>
<dbReference type="Pfam" id="PF02581">
    <property type="entry name" value="TMP-TENI"/>
    <property type="match status" value="1"/>
</dbReference>
<dbReference type="GO" id="GO:0004789">
    <property type="term" value="F:thiamine-phosphate diphosphorylase activity"/>
    <property type="evidence" value="ECO:0007669"/>
    <property type="project" value="UniProtKB-EC"/>
</dbReference>
<keyword evidence="5" id="KW-1185">Reference proteome</keyword>
<sequence>MWEIALSLSLAAPGRKGLPPLLFLTDPERTPDPEGVAAQLPAGAGVVFRAFGAADAVDRGQRLAAIARDRGLTLLVGADEALATACGADGLHLPERAIAELPALRAKHPGWLFTAAAHSAEALQAAAQAGADAALLSAVFPSQSPSAGPPLGQRRFAALVRQAGLPVYALGGVNTKTAPRLLATGAVGLAVVSGI</sequence>
<evidence type="ECO:0000256" key="2">
    <source>
        <dbReference type="ARBA" id="ARBA00022977"/>
    </source>
</evidence>
<gene>
    <name evidence="4" type="ORF">QO010_003110</name>
</gene>
<dbReference type="InterPro" id="IPR022998">
    <property type="entry name" value="ThiamineP_synth_TenI"/>
</dbReference>
<proteinExistence type="predicted"/>
<dbReference type="CDD" id="cd00564">
    <property type="entry name" value="TMP_TenI"/>
    <property type="match status" value="1"/>
</dbReference>
<comment type="caution">
    <text evidence="4">The sequence shown here is derived from an EMBL/GenBank/DDBJ whole genome shotgun (WGS) entry which is preliminary data.</text>
</comment>
<dbReference type="RefSeq" id="WP_307350548.1">
    <property type="nucleotide sequence ID" value="NZ_JAUSVS010000006.1"/>
</dbReference>
<protein>
    <submittedName>
        <fullName evidence="4">Thiamine-phosphate pyrophosphorylase</fullName>
        <ecNumber evidence="4">2.5.1.3</ecNumber>
    </submittedName>
</protein>
<feature type="domain" description="Thiamine phosphate synthase/TenI" evidence="3">
    <location>
        <begin position="25"/>
        <end position="195"/>
    </location>
</feature>
<keyword evidence="4" id="KW-0808">Transferase</keyword>
<dbReference type="SUPFAM" id="SSF51391">
    <property type="entry name" value="Thiamin phosphate synthase"/>
    <property type="match status" value="1"/>
</dbReference>
<dbReference type="InterPro" id="IPR036206">
    <property type="entry name" value="ThiamineP_synth_sf"/>
</dbReference>
<dbReference type="EMBL" id="JAUSVS010000006">
    <property type="protein sequence ID" value="MDQ0465323.1"/>
    <property type="molecule type" value="Genomic_DNA"/>
</dbReference>
<name>A0ABU0ITI6_9CAUL</name>
<evidence type="ECO:0000313" key="5">
    <source>
        <dbReference type="Proteomes" id="UP001228905"/>
    </source>
</evidence>
<organism evidence="4 5">
    <name type="scientific">Caulobacter ginsengisoli</name>
    <dbReference type="NCBI Taxonomy" id="400775"/>
    <lineage>
        <taxon>Bacteria</taxon>
        <taxon>Pseudomonadati</taxon>
        <taxon>Pseudomonadota</taxon>
        <taxon>Alphaproteobacteria</taxon>
        <taxon>Caulobacterales</taxon>
        <taxon>Caulobacteraceae</taxon>
        <taxon>Caulobacter</taxon>
    </lineage>
</organism>
<evidence type="ECO:0000256" key="1">
    <source>
        <dbReference type="ARBA" id="ARBA00004948"/>
    </source>
</evidence>
<accession>A0ABU0ITI6</accession>
<dbReference type="InterPro" id="IPR013785">
    <property type="entry name" value="Aldolase_TIM"/>
</dbReference>
<evidence type="ECO:0000313" key="4">
    <source>
        <dbReference type="EMBL" id="MDQ0465323.1"/>
    </source>
</evidence>
<reference evidence="4 5" key="1">
    <citation type="submission" date="2023-07" db="EMBL/GenBank/DDBJ databases">
        <title>Genomic Encyclopedia of Type Strains, Phase IV (KMG-IV): sequencing the most valuable type-strain genomes for metagenomic binning, comparative biology and taxonomic classification.</title>
        <authorList>
            <person name="Goeker M."/>
        </authorList>
    </citation>
    <scope>NUCLEOTIDE SEQUENCE [LARGE SCALE GENOMIC DNA]</scope>
    <source>
        <strain evidence="4 5">DSM 18695</strain>
    </source>
</reference>
<dbReference type="PANTHER" id="PTHR20857:SF15">
    <property type="entry name" value="THIAMINE-PHOSPHATE SYNTHASE"/>
    <property type="match status" value="1"/>
</dbReference>
<dbReference type="EC" id="2.5.1.3" evidence="4"/>
<dbReference type="PANTHER" id="PTHR20857">
    <property type="entry name" value="THIAMINE-PHOSPHATE PYROPHOSPHORYLASE"/>
    <property type="match status" value="1"/>
</dbReference>
<dbReference type="Gene3D" id="3.20.20.70">
    <property type="entry name" value="Aldolase class I"/>
    <property type="match status" value="1"/>
</dbReference>